<dbReference type="Proteomes" id="UP000095280">
    <property type="component" value="Unplaced"/>
</dbReference>
<proteinExistence type="predicted"/>
<dbReference type="AlphaFoldDB" id="A0A1I8G4M0"/>
<protein>
    <submittedName>
        <fullName evidence="2">Transmembrane protein</fullName>
    </submittedName>
</protein>
<name>A0A1I8G4M0_9PLAT</name>
<reference evidence="2" key="1">
    <citation type="submission" date="2016-11" db="UniProtKB">
        <authorList>
            <consortium name="WormBaseParasite"/>
        </authorList>
    </citation>
    <scope>IDENTIFICATION</scope>
</reference>
<accession>A0A1I8G4M0</accession>
<organism evidence="1 2">
    <name type="scientific">Macrostomum lignano</name>
    <dbReference type="NCBI Taxonomy" id="282301"/>
    <lineage>
        <taxon>Eukaryota</taxon>
        <taxon>Metazoa</taxon>
        <taxon>Spiralia</taxon>
        <taxon>Lophotrochozoa</taxon>
        <taxon>Platyhelminthes</taxon>
        <taxon>Rhabditophora</taxon>
        <taxon>Macrostomorpha</taxon>
        <taxon>Macrostomida</taxon>
        <taxon>Macrostomidae</taxon>
        <taxon>Macrostomum</taxon>
    </lineage>
</organism>
<sequence>MPLTACQKAVAVSASAAAVAAAVLLWGVGAEAVYFGDYLHGSLLLTAAILASLLESLTAWQYIDWRRSRYLTEAAPPRCRLPQRLLAVDTYRRAVAYALLSVPCFIQLQRLWLPILPGAMLLLGAALYTAKYFCLVSRQRAIVKVPTFVRFKDEAAVAETSTPAPASSDTGRLSHQSSFASTHSACSGQPISGSKDSGIEATQQQAMGGDEAPGKARRIRALTRACSSSPDRRCLITEEDSLSLHE</sequence>
<evidence type="ECO:0000313" key="2">
    <source>
        <dbReference type="WBParaSite" id="maker-uti_cns_0000734-snap-gene-0.2-mRNA-1"/>
    </source>
</evidence>
<dbReference type="Pfam" id="PF16054">
    <property type="entry name" value="TMEM72"/>
    <property type="match status" value="1"/>
</dbReference>
<dbReference type="InterPro" id="IPR032055">
    <property type="entry name" value="TMEM72"/>
</dbReference>
<evidence type="ECO:0000313" key="1">
    <source>
        <dbReference type="Proteomes" id="UP000095280"/>
    </source>
</evidence>
<dbReference type="WBParaSite" id="maker-uti_cns_0000734-snap-gene-0.2-mRNA-1">
    <property type="protein sequence ID" value="maker-uti_cns_0000734-snap-gene-0.2-mRNA-1"/>
    <property type="gene ID" value="maker-uti_cns_0000734-snap-gene-0.2"/>
</dbReference>
<keyword evidence="1" id="KW-1185">Reference proteome</keyword>